<dbReference type="Gene3D" id="3.10.150.10">
    <property type="entry name" value="DNA Polymerase III, subunit A, domain 2"/>
    <property type="match status" value="1"/>
</dbReference>
<proteinExistence type="predicted"/>
<dbReference type="Gene3D" id="3.70.10.10">
    <property type="match status" value="1"/>
</dbReference>
<accession>A0AAU7CNV9</accession>
<evidence type="ECO:0000313" key="1">
    <source>
        <dbReference type="EMBL" id="XBH06602.1"/>
    </source>
</evidence>
<reference evidence="1" key="1">
    <citation type="submission" date="2024-05" db="EMBL/GenBank/DDBJ databases">
        <title>Planctomycetes of the genus Singulisphaera possess chitinolytic capabilities.</title>
        <authorList>
            <person name="Ivanova A."/>
        </authorList>
    </citation>
    <scope>NUCLEOTIDE SEQUENCE</scope>
    <source>
        <strain evidence="1">Ch08T</strain>
    </source>
</reference>
<protein>
    <recommendedName>
        <fullName evidence="2">DNA polymerase III beta sliding clamp central domain-containing protein</fullName>
    </recommendedName>
</protein>
<evidence type="ECO:0008006" key="2">
    <source>
        <dbReference type="Google" id="ProtNLM"/>
    </source>
</evidence>
<gene>
    <name evidence="1" type="ORF">V5E97_11340</name>
</gene>
<dbReference type="RefSeq" id="WP_406699451.1">
    <property type="nucleotide sequence ID" value="NZ_CP155447.1"/>
</dbReference>
<dbReference type="EMBL" id="CP155447">
    <property type="protein sequence ID" value="XBH06602.1"/>
    <property type="molecule type" value="Genomic_DNA"/>
</dbReference>
<sequence>MITITRRQARRLRGVFRRHVLGITHRGSIPPLVLRAEGTQLRAQYRYTALAIESTLSLASASEETLALPLDALAEFEGRDDSAVVLEALAADRIVVRWTDHGVPQTREYAVPAVDTLKPFPVPPADWATLPAGILTALSEASDTTSEDATRYALNCIQLRGGPGEVAATDGHQLLICGGFRFPWTENLLVRDSLLFSCPGLPHDQSVPVSRTDTHVVLRDGPWTLFLEIQTEGRYPELGHVIPDPTATATCLRLDIEDARFLGRALDRLPGAADAESPVTLELNGKVAIRAQGADQAQATELVLARSGYTGAPVRLNTNRELLNRALQLGFSEIAIIDAGSPLVCRDHDLVFCWQPLAKDSAIAPSDDAIRIESTPAIIPTSVSDETEPPLPPIVNRTSVSDEAALAPGDDAIRIESTPIINPTSVSEDVQPEAKITMSKTGATTRIHEPTRGIAATGSQAPAAGLAALIQEAAALHQTLTDARARAGRLVVALRRHRRHERLVNSTLASLRVLKLQDVAC</sequence>
<name>A0AAU7CNV9_9BACT</name>
<dbReference type="AlphaFoldDB" id="A0AAU7CNV9"/>
<organism evidence="1">
    <name type="scientific">Singulisphaera sp. Ch08</name>
    <dbReference type="NCBI Taxonomy" id="3120278"/>
    <lineage>
        <taxon>Bacteria</taxon>
        <taxon>Pseudomonadati</taxon>
        <taxon>Planctomycetota</taxon>
        <taxon>Planctomycetia</taxon>
        <taxon>Isosphaerales</taxon>
        <taxon>Isosphaeraceae</taxon>
        <taxon>Singulisphaera</taxon>
    </lineage>
</organism>